<organism evidence="2 3">
    <name type="scientific">Oopsacas minuta</name>
    <dbReference type="NCBI Taxonomy" id="111878"/>
    <lineage>
        <taxon>Eukaryota</taxon>
        <taxon>Metazoa</taxon>
        <taxon>Porifera</taxon>
        <taxon>Hexactinellida</taxon>
        <taxon>Hexasterophora</taxon>
        <taxon>Lyssacinosida</taxon>
        <taxon>Leucopsacidae</taxon>
        <taxon>Oopsacas</taxon>
    </lineage>
</organism>
<dbReference type="InterPro" id="IPR048365">
    <property type="entry name" value="TNP-like_RNaseH_N"/>
</dbReference>
<accession>A0AAV7JZZ6</accession>
<comment type="caution">
    <text evidence="2">The sequence shown here is derived from an EMBL/GenBank/DDBJ whole genome shotgun (WGS) entry which is preliminary data.</text>
</comment>
<feature type="domain" description="Transposable element P transposase-like RNase H" evidence="1">
    <location>
        <begin position="76"/>
        <end position="191"/>
    </location>
</feature>
<dbReference type="AlphaFoldDB" id="A0AAV7JZZ6"/>
<proteinExistence type="predicted"/>
<sequence>MSSLKWICLNLMAHYKRFLRDQFYNKNAIPCLLLSCPKYLSSPSPKPGRLDRGKIENKLFFQALEQSLDLHEAEDSLECELQTYLNNQERNVTLYMDEIHVKSEFSYTGGRILGTSTTQNEAANTVLAFMISSLCKKLSTVVRLLPCAKSSAAQILPILHEVIKNIESCNLQTQVICIDNYPLNVNLFELLSPTSNLKTCVPHSLDTCRPLYLVFDFVHIIKTVRNNWINQIDSNHTFSCPSLVSCEYTLKVPFQDLRNLFKLEQNSVAKTAKSCWPSSLERQNVNLALRIFDDSASAALTVHTSEYGHVSETAQFISLICKVWKIFNINRPNKDIRLNDELSMPQQSNDIRFLFISDVVKWLDEWRTLPQKHGKLTALTFTSFRHSCIVLEGIVNHLTTNSFIGGYCVHSIFKSAFYSKRGITHSSGVRDKEEVSSICSQCLSSLVEEDTLDLDMTDPIYGLICSIDRGGLKWPSAPVLEAVVILWKVYSRIEMDSSLFNFFITSSSRKIIVP</sequence>
<evidence type="ECO:0000313" key="2">
    <source>
        <dbReference type="EMBL" id="KAI6653899.1"/>
    </source>
</evidence>
<protein>
    <submittedName>
        <fullName evidence="2">Transposable element P transposase</fullName>
    </submittedName>
</protein>
<reference evidence="2 3" key="1">
    <citation type="journal article" date="2023" name="BMC Biol.">
        <title>The compact genome of the sponge Oopsacas minuta (Hexactinellida) is lacking key metazoan core genes.</title>
        <authorList>
            <person name="Santini S."/>
            <person name="Schenkelaars Q."/>
            <person name="Jourda C."/>
            <person name="Duchesne M."/>
            <person name="Belahbib H."/>
            <person name="Rocher C."/>
            <person name="Selva M."/>
            <person name="Riesgo A."/>
            <person name="Vervoort M."/>
            <person name="Leys S.P."/>
            <person name="Kodjabachian L."/>
            <person name="Le Bivic A."/>
            <person name="Borchiellini C."/>
            <person name="Claverie J.M."/>
            <person name="Renard E."/>
        </authorList>
    </citation>
    <scope>NUCLEOTIDE SEQUENCE [LARGE SCALE GENOMIC DNA]</scope>
    <source>
        <strain evidence="2">SPO-2</strain>
    </source>
</reference>
<dbReference type="Proteomes" id="UP001165289">
    <property type="component" value="Unassembled WGS sequence"/>
</dbReference>
<name>A0AAV7JZZ6_9METZ</name>
<evidence type="ECO:0000259" key="1">
    <source>
        <dbReference type="Pfam" id="PF21787"/>
    </source>
</evidence>
<dbReference type="EMBL" id="JAKMXF010000244">
    <property type="protein sequence ID" value="KAI6653899.1"/>
    <property type="molecule type" value="Genomic_DNA"/>
</dbReference>
<keyword evidence="3" id="KW-1185">Reference proteome</keyword>
<gene>
    <name evidence="2" type="ORF">LOD99_3075</name>
</gene>
<evidence type="ECO:0000313" key="3">
    <source>
        <dbReference type="Proteomes" id="UP001165289"/>
    </source>
</evidence>
<dbReference type="Pfam" id="PF21787">
    <property type="entry name" value="TNP-like_RNaseH_N"/>
    <property type="match status" value="1"/>
</dbReference>